<gene>
    <name evidence="2" type="ORF">HERI1096_LOCUS19135</name>
</gene>
<feature type="compositionally biased region" description="Acidic residues" evidence="1">
    <location>
        <begin position="14"/>
        <end position="23"/>
    </location>
</feature>
<evidence type="ECO:0000313" key="2">
    <source>
        <dbReference type="EMBL" id="CAE0118436.1"/>
    </source>
</evidence>
<organism evidence="2">
    <name type="scientific">Haptolina ericina</name>
    <dbReference type="NCBI Taxonomy" id="156174"/>
    <lineage>
        <taxon>Eukaryota</taxon>
        <taxon>Haptista</taxon>
        <taxon>Haptophyta</taxon>
        <taxon>Prymnesiophyceae</taxon>
        <taxon>Prymnesiales</taxon>
        <taxon>Prymnesiaceae</taxon>
        <taxon>Haptolina</taxon>
    </lineage>
</organism>
<proteinExistence type="predicted"/>
<reference evidence="2" key="1">
    <citation type="submission" date="2021-01" db="EMBL/GenBank/DDBJ databases">
        <authorList>
            <person name="Corre E."/>
            <person name="Pelletier E."/>
            <person name="Niang G."/>
            <person name="Scheremetjew M."/>
            <person name="Finn R."/>
            <person name="Kale V."/>
            <person name="Holt S."/>
            <person name="Cochrane G."/>
            <person name="Meng A."/>
            <person name="Brown T."/>
            <person name="Cohen L."/>
        </authorList>
    </citation>
    <scope>NUCLEOTIDE SEQUENCE</scope>
    <source>
        <strain evidence="2">CCMP281</strain>
    </source>
</reference>
<feature type="region of interest" description="Disordered" evidence="1">
    <location>
        <begin position="1"/>
        <end position="27"/>
    </location>
</feature>
<evidence type="ECO:0000256" key="1">
    <source>
        <dbReference type="SAM" id="MobiDB-lite"/>
    </source>
</evidence>
<dbReference type="EMBL" id="HBHX01034475">
    <property type="protein sequence ID" value="CAE0118436.1"/>
    <property type="molecule type" value="Transcribed_RNA"/>
</dbReference>
<protein>
    <submittedName>
        <fullName evidence="2">Uncharacterized protein</fullName>
    </submittedName>
</protein>
<dbReference type="AlphaFoldDB" id="A0A7S3EZW6"/>
<feature type="region of interest" description="Disordered" evidence="1">
    <location>
        <begin position="55"/>
        <end position="76"/>
    </location>
</feature>
<feature type="compositionally biased region" description="Basic and acidic residues" evidence="1">
    <location>
        <begin position="1"/>
        <end position="13"/>
    </location>
</feature>
<accession>A0A7S3EZW6</accession>
<sequence>MAEDASAERRLAESGDDSEDSDFEERTQLVVAHPAYASCGAASALTLGRESDALLPTGPTATGPILPQDAMPSSGGAQARGWVEWEAEAEAVAALTAELQSDEMLMAVSGGPYAFGEPPAWLIAAAAEGCCSLAEVAARGRPEQQAAIDALNTGSSMLAEYQRWLQAAAKRLQYLKERALQAMREQKKSEAKGAYAARGAVLQQAAWNQRAAAIEERQQVVRSKIANACSSKREAGERKVAACAREERWRGHVAALHSEVAEVTEEARQARTHLADHRAAGARTLRAAHKAIEGRKGEQEREQVAHARATRDRVKASMMRRVPAEVAAAIEHSMRHGHVGVGISRGSMGRGQQGKS</sequence>
<name>A0A7S3EZW6_9EUKA</name>